<evidence type="ECO:0000313" key="4">
    <source>
        <dbReference type="EMBL" id="PDX72307.1"/>
    </source>
</evidence>
<proteinExistence type="predicted"/>
<name>A0A173TG11_9FIRM</name>
<evidence type="ECO:0000256" key="1">
    <source>
        <dbReference type="ARBA" id="ARBA00005007"/>
    </source>
</evidence>
<dbReference type="InterPro" id="IPR050303">
    <property type="entry name" value="GatZ_KbaZ_carbometab"/>
</dbReference>
<dbReference type="EMBL" id="NMTV01000053">
    <property type="protein sequence ID" value="PDX72307.1"/>
    <property type="molecule type" value="Genomic_DNA"/>
</dbReference>
<dbReference type="EMBL" id="NMTS02000030">
    <property type="protein sequence ID" value="PLK29769.1"/>
    <property type="molecule type" value="Genomic_DNA"/>
</dbReference>
<dbReference type="GO" id="GO:0005975">
    <property type="term" value="P:carbohydrate metabolic process"/>
    <property type="evidence" value="ECO:0007669"/>
    <property type="project" value="InterPro"/>
</dbReference>
<sequence length="429" mass="48226">MKHPLQEMMDKRREGIRCGIPSYCSANELVIEIALRRAKERNIPVLIEATANQVNQFGGYTGMKPADFYQMVLKMASDIGLPENMMILAGDHLGPLTWQKLPESEAMENSVELVYQYARAGFTKIHLDTSMKVADDPEGLLQTEVIARRGAKLYKAAMKGYEELKAEKPDAMRPVFVIGSEVPIPGGATEAEDTLAVTKPEAFRDTVSTYQRVWTEEGVGEGMKDVIAVVVQPGVEFGDEQVFDYNPAAAVDLCAALKEFPDICFEGHSTDYQTATDLYNMVTDGIAILKVGPALTFGLREALFSLSMMEKELVPEEKRANFIETLDQVMLASPANWEKHYHGDEKHLAQCRKYSYSDRARYYIGQPEVVAAMNKLFDNLREYPIPMNMLHQYMPISYAKIREGQLKLDPRELAMDGIVQFMLDYESAV</sequence>
<dbReference type="OrthoDB" id="1672942at2"/>
<accession>A0A173TG11</accession>
<dbReference type="GO" id="GO:0009401">
    <property type="term" value="P:phosphoenolpyruvate-dependent sugar phosphotransferase system"/>
    <property type="evidence" value="ECO:0007669"/>
    <property type="project" value="TreeGrafter"/>
</dbReference>
<dbReference type="SUPFAM" id="SSF51569">
    <property type="entry name" value="Aldolase"/>
    <property type="match status" value="1"/>
</dbReference>
<organism evidence="2 6">
    <name type="scientific">Faecalibacterium prausnitzii</name>
    <dbReference type="NCBI Taxonomy" id="853"/>
    <lineage>
        <taxon>Bacteria</taxon>
        <taxon>Bacillati</taxon>
        <taxon>Bacillota</taxon>
        <taxon>Clostridia</taxon>
        <taxon>Eubacteriales</taxon>
        <taxon>Oscillospiraceae</taxon>
        <taxon>Faecalibacterium</taxon>
    </lineage>
</organism>
<dbReference type="InterPro" id="IPR013785">
    <property type="entry name" value="Aldolase_TIM"/>
</dbReference>
<protein>
    <submittedName>
        <fullName evidence="2">D-tagatose-1,6-bisphosphate aldolase subunit kbaZ</fullName>
    </submittedName>
    <submittedName>
        <fullName evidence="3">Tagatose-bisphosphate aldolase</fullName>
    </submittedName>
</protein>
<evidence type="ECO:0000313" key="2">
    <source>
        <dbReference type="EMBL" id="CUN01039.1"/>
    </source>
</evidence>
<evidence type="ECO:0000313" key="5">
    <source>
        <dbReference type="EMBL" id="PLK29769.1"/>
    </source>
</evidence>
<dbReference type="Proteomes" id="UP000462091">
    <property type="component" value="Unassembled WGS sequence"/>
</dbReference>
<dbReference type="GO" id="GO:0005886">
    <property type="term" value="C:plasma membrane"/>
    <property type="evidence" value="ECO:0007669"/>
    <property type="project" value="TreeGrafter"/>
</dbReference>
<dbReference type="EMBL" id="WKQM01000007">
    <property type="protein sequence ID" value="MSC51335.1"/>
    <property type="molecule type" value="Genomic_DNA"/>
</dbReference>
<gene>
    <name evidence="2" type="primary">kbaZ</name>
    <name evidence="5" type="ORF">CGS50_006115</name>
    <name evidence="4" type="ORF">CGS55_09525</name>
    <name evidence="2" type="ORF">ERS852582_01529</name>
    <name evidence="3" type="ORF">GKE10_05315</name>
</gene>
<evidence type="ECO:0000313" key="9">
    <source>
        <dbReference type="Proteomes" id="UP000462091"/>
    </source>
</evidence>
<evidence type="ECO:0000313" key="8">
    <source>
        <dbReference type="Proteomes" id="UP000221015"/>
    </source>
</evidence>
<dbReference type="PANTHER" id="PTHR32502">
    <property type="entry name" value="N-ACETYLGALACTOSAMINE PERMEASE II COMPONENT-RELATED"/>
    <property type="match status" value="1"/>
</dbReference>
<dbReference type="RefSeq" id="WP_055186000.1">
    <property type="nucleotide sequence ID" value="NZ_CYXN01000010.1"/>
</dbReference>
<dbReference type="Gene3D" id="1.10.400.20">
    <property type="entry name" value="putative tagatose 6-phosphate kinase domain like"/>
    <property type="match status" value="1"/>
</dbReference>
<dbReference type="PANTHER" id="PTHR32502:SF2">
    <property type="entry name" value="D-TAGATOSE-1,6-BISPHOSPHATE ALDOLASE SUBUNIT KBAZ"/>
    <property type="match status" value="1"/>
</dbReference>
<dbReference type="Proteomes" id="UP000095649">
    <property type="component" value="Unassembled WGS sequence"/>
</dbReference>
<dbReference type="EMBL" id="CYXN01000010">
    <property type="protein sequence ID" value="CUN01039.1"/>
    <property type="molecule type" value="Genomic_DNA"/>
</dbReference>
<reference evidence="3 9" key="4">
    <citation type="journal article" date="2019" name="Nat. Med.">
        <title>A library of human gut bacterial isolates paired with longitudinal multiomics data enables mechanistic microbiome research.</title>
        <authorList>
            <person name="Poyet M."/>
            <person name="Groussin M."/>
            <person name="Gibbons S.M."/>
            <person name="Avila-Pacheco J."/>
            <person name="Jiang X."/>
            <person name="Kearney S.M."/>
            <person name="Perrotta A.R."/>
            <person name="Berdy B."/>
            <person name="Zhao S."/>
            <person name="Lieberman T.D."/>
            <person name="Swanson P.K."/>
            <person name="Smith M."/>
            <person name="Roesemann S."/>
            <person name="Alexander J.E."/>
            <person name="Rich S.A."/>
            <person name="Livny J."/>
            <person name="Vlamakis H."/>
            <person name="Clish C."/>
            <person name="Bullock K."/>
            <person name="Deik A."/>
            <person name="Scott J."/>
            <person name="Pierce K.A."/>
            <person name="Xavier R.J."/>
            <person name="Alm E.J."/>
        </authorList>
    </citation>
    <scope>NUCLEOTIDE SEQUENCE [LARGE SCALE GENOMIC DNA]</scope>
    <source>
        <strain evidence="3 9">BIOML-B1</strain>
    </source>
</reference>
<evidence type="ECO:0000313" key="6">
    <source>
        <dbReference type="Proteomes" id="UP000095649"/>
    </source>
</evidence>
<dbReference type="Pfam" id="PF08013">
    <property type="entry name" value="GatZ_KbaZ-like"/>
    <property type="match status" value="1"/>
</dbReference>
<dbReference type="InterPro" id="IPR012062">
    <property type="entry name" value="GatZ/KbaZ-like"/>
</dbReference>
<comment type="pathway">
    <text evidence="1">Carbohydrate metabolism.</text>
</comment>
<evidence type="ECO:0000313" key="3">
    <source>
        <dbReference type="EMBL" id="MSC51335.1"/>
    </source>
</evidence>
<reference evidence="2 6" key="1">
    <citation type="submission" date="2015-09" db="EMBL/GenBank/DDBJ databases">
        <authorList>
            <consortium name="Pathogen Informatics"/>
        </authorList>
    </citation>
    <scope>NUCLEOTIDE SEQUENCE [LARGE SCALE GENOMIC DNA]</scope>
    <source>
        <strain evidence="2 6">2789STDY5834970</strain>
    </source>
</reference>
<evidence type="ECO:0000313" key="7">
    <source>
        <dbReference type="Proteomes" id="UP000219901"/>
    </source>
</evidence>
<dbReference type="Proteomes" id="UP000219901">
    <property type="component" value="Unassembled WGS sequence"/>
</dbReference>
<dbReference type="AlphaFoldDB" id="A0A173TG11"/>
<dbReference type="PIRSF" id="PIRSF009264">
    <property type="entry name" value="TagBP_ald_AgaZ"/>
    <property type="match status" value="1"/>
</dbReference>
<reference evidence="4" key="3">
    <citation type="submission" date="2017-07" db="EMBL/GenBank/DDBJ databases">
        <authorList>
            <person name="Sun Z.S."/>
            <person name="Albrecht U."/>
            <person name="Echele G."/>
            <person name="Lee C.C."/>
        </authorList>
    </citation>
    <scope>NUCLEOTIDE SEQUENCE</scope>
    <source>
        <strain evidence="5">CNCM I 4542</strain>
        <strain evidence="4">CNCM I 4546</strain>
    </source>
</reference>
<dbReference type="Gene3D" id="3.20.20.70">
    <property type="entry name" value="Aldolase class I"/>
    <property type="match status" value="1"/>
</dbReference>
<dbReference type="Proteomes" id="UP000221015">
    <property type="component" value="Unassembled WGS sequence"/>
</dbReference>
<reference evidence="7 8" key="2">
    <citation type="journal article" date="2017" name="Front. Microbiol.">
        <title>New Insights into the Diversity of the Genus Faecalibacterium.</title>
        <authorList>
            <person name="Benevides L."/>
            <person name="Burman S."/>
            <person name="Martin R."/>
            <person name="Robert V."/>
            <person name="Thomas M."/>
            <person name="Miquel S."/>
            <person name="Chain F."/>
            <person name="Sokol H."/>
            <person name="Bermudez-Humaran L.G."/>
            <person name="Morrison M."/>
            <person name="Langella P."/>
            <person name="Azevedo V.A."/>
            <person name="Chatel J.M."/>
            <person name="Soares S."/>
        </authorList>
    </citation>
    <scope>NUCLEOTIDE SEQUENCE [LARGE SCALE GENOMIC DNA]</scope>
    <source>
        <strain evidence="5 8">CNCM I 4542</strain>
        <strain evidence="4 7">CNCM I 4546</strain>
    </source>
</reference>